<reference evidence="1" key="1">
    <citation type="journal article" date="2012" name="Nat. Genet.">
        <title>Whole-genome sequence of Schistosoma haematobium.</title>
        <authorList>
            <person name="Young N.D."/>
            <person name="Jex A.R."/>
            <person name="Li B."/>
            <person name="Liu S."/>
            <person name="Yang L."/>
            <person name="Xiong Z."/>
            <person name="Li Y."/>
            <person name="Cantacessi C."/>
            <person name="Hall R.S."/>
            <person name="Xu X."/>
            <person name="Chen F."/>
            <person name="Wu X."/>
            <person name="Zerlotini A."/>
            <person name="Oliveira G."/>
            <person name="Hofmann A."/>
            <person name="Zhang G."/>
            <person name="Fang X."/>
            <person name="Kang Y."/>
            <person name="Campbell B.E."/>
            <person name="Loukas A."/>
            <person name="Ranganathan S."/>
            <person name="Rollinson D."/>
            <person name="Rinaldi G."/>
            <person name="Brindley P.J."/>
            <person name="Yang H."/>
            <person name="Wang J."/>
            <person name="Wang J."/>
            <person name="Gasser R.B."/>
        </authorList>
    </citation>
    <scope>NUCLEOTIDE SEQUENCE [LARGE SCALE GENOMIC DNA]</scope>
</reference>
<accession>A0A095BVU9</accession>
<dbReference type="EMBL" id="KL250533">
    <property type="protein sequence ID" value="KGB33113.1"/>
    <property type="molecule type" value="Genomic_DNA"/>
</dbReference>
<gene>
    <name evidence="1" type="ORF">MS3_01283</name>
</gene>
<organism evidence="1">
    <name type="scientific">Schistosoma haematobium</name>
    <name type="common">Blood fluke</name>
    <dbReference type="NCBI Taxonomy" id="6185"/>
    <lineage>
        <taxon>Eukaryota</taxon>
        <taxon>Metazoa</taxon>
        <taxon>Spiralia</taxon>
        <taxon>Lophotrochozoa</taxon>
        <taxon>Platyhelminthes</taxon>
        <taxon>Trematoda</taxon>
        <taxon>Digenea</taxon>
        <taxon>Strigeidida</taxon>
        <taxon>Schistosomatoidea</taxon>
        <taxon>Schistosomatidae</taxon>
        <taxon>Schistosoma</taxon>
    </lineage>
</organism>
<name>A0A095BVU9_SCHHA</name>
<dbReference type="AlphaFoldDB" id="A0A095BVU9"/>
<proteinExistence type="predicted"/>
<sequence>MWFPNINVINVPLEEPIHGGDNWEMKIALTPQQHSRLLSDKSERDLEYDCGIKRI</sequence>
<evidence type="ECO:0000313" key="1">
    <source>
        <dbReference type="EMBL" id="KGB33113.1"/>
    </source>
</evidence>
<protein>
    <submittedName>
        <fullName evidence="1">Uncharacterized protein</fullName>
    </submittedName>
</protein>